<dbReference type="GO" id="GO:0043565">
    <property type="term" value="F:sequence-specific DNA binding"/>
    <property type="evidence" value="ECO:0007669"/>
    <property type="project" value="InterPro"/>
</dbReference>
<dbReference type="SUPFAM" id="SSF48295">
    <property type="entry name" value="TrpR-like"/>
    <property type="match status" value="1"/>
</dbReference>
<keyword evidence="1" id="KW-0812">Transmembrane</keyword>
<accession>A0A940IE73</accession>
<dbReference type="EMBL" id="JADIMV010000025">
    <property type="protein sequence ID" value="MBO8439277.1"/>
    <property type="molecule type" value="Genomic_DNA"/>
</dbReference>
<evidence type="ECO:0000256" key="1">
    <source>
        <dbReference type="SAM" id="Phobius"/>
    </source>
</evidence>
<sequence length="299" mass="35293">MRFCETLSGDSIALLTEPLYRIAPNARHAYYLALGHIKEGDMESARQYVELVKESPETHHLWHKLMYEIYMKQGDRGRALEEYVKYDTEDENAFRKRAFENIESHENTMKERIVMRRLRMEETNTKFAIMATIIVVLTIAIIFLCIYFFLRRNNLRLRMENKARISAIETVRRDMSAQLQKQQDTKALTDRLKEEKLTLLRDKILSQTGREDRYVVKTIDSFTQGAASRLLDAYPMLKERDVIIIFLRHTGCSGMEIAEFFGHKDTQTVNTRISRLKRDIMKDGDFDGWFSEEQCIHEE</sequence>
<gene>
    <name evidence="2" type="ORF">IAC51_01345</name>
</gene>
<protein>
    <submittedName>
        <fullName evidence="2">Uncharacterized protein</fullName>
    </submittedName>
</protein>
<dbReference type="SUPFAM" id="SSF48452">
    <property type="entry name" value="TPR-like"/>
    <property type="match status" value="1"/>
</dbReference>
<name>A0A940IE73_9BACT</name>
<reference evidence="2" key="2">
    <citation type="journal article" date="2021" name="PeerJ">
        <title>Extensive microbial diversity within the chicken gut microbiome revealed by metagenomics and culture.</title>
        <authorList>
            <person name="Gilroy R."/>
            <person name="Ravi A."/>
            <person name="Getino M."/>
            <person name="Pursley I."/>
            <person name="Horton D.L."/>
            <person name="Alikhan N.F."/>
            <person name="Baker D."/>
            <person name="Gharbi K."/>
            <person name="Hall N."/>
            <person name="Watson M."/>
            <person name="Adriaenssens E.M."/>
            <person name="Foster-Nyarko E."/>
            <person name="Jarju S."/>
            <person name="Secka A."/>
            <person name="Antonio M."/>
            <person name="Oren A."/>
            <person name="Chaudhuri R.R."/>
            <person name="La Ragione R."/>
            <person name="Hildebrand F."/>
            <person name="Pallen M.J."/>
        </authorList>
    </citation>
    <scope>NUCLEOTIDE SEQUENCE</scope>
    <source>
        <strain evidence="2">3924</strain>
    </source>
</reference>
<organism evidence="2 3">
    <name type="scientific">Candidatus Aphodosoma intestinipullorum</name>
    <dbReference type="NCBI Taxonomy" id="2840674"/>
    <lineage>
        <taxon>Bacteria</taxon>
        <taxon>Pseudomonadati</taxon>
        <taxon>Bacteroidota</taxon>
        <taxon>Bacteroidia</taxon>
        <taxon>Bacteroidales</taxon>
        <taxon>Candidatus Aphodosoma</taxon>
    </lineage>
</organism>
<dbReference type="InterPro" id="IPR010921">
    <property type="entry name" value="Trp_repressor/repl_initiator"/>
</dbReference>
<proteinExistence type="predicted"/>
<feature type="transmembrane region" description="Helical" evidence="1">
    <location>
        <begin position="127"/>
        <end position="150"/>
    </location>
</feature>
<keyword evidence="1" id="KW-0472">Membrane</keyword>
<reference evidence="2" key="1">
    <citation type="submission" date="2020-10" db="EMBL/GenBank/DDBJ databases">
        <authorList>
            <person name="Gilroy R."/>
        </authorList>
    </citation>
    <scope>NUCLEOTIDE SEQUENCE</scope>
    <source>
        <strain evidence="2">3924</strain>
    </source>
</reference>
<keyword evidence="1" id="KW-1133">Transmembrane helix</keyword>
<evidence type="ECO:0000313" key="2">
    <source>
        <dbReference type="EMBL" id="MBO8439277.1"/>
    </source>
</evidence>
<dbReference type="InterPro" id="IPR011990">
    <property type="entry name" value="TPR-like_helical_dom_sf"/>
</dbReference>
<dbReference type="AlphaFoldDB" id="A0A940IE73"/>
<comment type="caution">
    <text evidence="2">The sequence shown here is derived from an EMBL/GenBank/DDBJ whole genome shotgun (WGS) entry which is preliminary data.</text>
</comment>
<evidence type="ECO:0000313" key="3">
    <source>
        <dbReference type="Proteomes" id="UP000712007"/>
    </source>
</evidence>
<dbReference type="Proteomes" id="UP000712007">
    <property type="component" value="Unassembled WGS sequence"/>
</dbReference>